<evidence type="ECO:0000313" key="10">
    <source>
        <dbReference type="Proteomes" id="UP000191004"/>
    </source>
</evidence>
<feature type="transmembrane region" description="Helical" evidence="7">
    <location>
        <begin position="303"/>
        <end position="324"/>
    </location>
</feature>
<evidence type="ECO:0000259" key="8">
    <source>
        <dbReference type="PROSITE" id="PS50850"/>
    </source>
</evidence>
<organism evidence="9 10">
    <name type="scientific">Trichoderma guizhouense</name>
    <dbReference type="NCBI Taxonomy" id="1491466"/>
    <lineage>
        <taxon>Eukaryota</taxon>
        <taxon>Fungi</taxon>
        <taxon>Dikarya</taxon>
        <taxon>Ascomycota</taxon>
        <taxon>Pezizomycotina</taxon>
        <taxon>Sordariomycetes</taxon>
        <taxon>Hypocreomycetidae</taxon>
        <taxon>Hypocreales</taxon>
        <taxon>Hypocreaceae</taxon>
        <taxon>Trichoderma</taxon>
    </lineage>
</organism>
<evidence type="ECO:0000256" key="7">
    <source>
        <dbReference type="SAM" id="Phobius"/>
    </source>
</evidence>
<feature type="transmembrane region" description="Helical" evidence="7">
    <location>
        <begin position="104"/>
        <end position="127"/>
    </location>
</feature>
<dbReference type="PANTHER" id="PTHR23501">
    <property type="entry name" value="MAJOR FACILITATOR SUPERFAMILY"/>
    <property type="match status" value="1"/>
</dbReference>
<dbReference type="InterPro" id="IPR036259">
    <property type="entry name" value="MFS_trans_sf"/>
</dbReference>
<dbReference type="InterPro" id="IPR011701">
    <property type="entry name" value="MFS"/>
</dbReference>
<sequence>MAYKGSLTITADWTYNTWIGSAYLLGNAAATPTWGGAAEAWGRRPVLFAAVILFFISSLVSALSPNIGCLIAGRAIQGIAGGGLIALPNICVSDLFSVRKRGTYYAAFGVLWAISCAAGPVIGGALAEKPWDSVMVVCLIVFGVVICALFVIFEWRHAKRPLVPLQILQNRSNVASLLVCFTHGIVFISGVYFLPLYFQAVLGATPILSGVYILPYAVTFSIVAGMAGGIIQHSNRTAPSILMGVCIMILGFGLYTDFDVGSSWTKIILYQIVAGIGVGPNFQAPLISLQSLTVTEQLATATATYSFVKTVATAVSIAVGGVIFQNRMENKIGSMMNKLSEKTIARFSGANAMASIGEVGSLDPTERILVRKAFSSSLKTVWIFYTAVAGAALVISVFVSWCTLDEAQGEVEKWENEKKQSSKPSGNER</sequence>
<dbReference type="Proteomes" id="UP000191004">
    <property type="component" value="Unassembled WGS sequence"/>
</dbReference>
<evidence type="ECO:0000313" key="9">
    <source>
        <dbReference type="EMBL" id="OPB44500.1"/>
    </source>
</evidence>
<feature type="transmembrane region" description="Helical" evidence="7">
    <location>
        <begin position="133"/>
        <end position="153"/>
    </location>
</feature>
<dbReference type="PANTHER" id="PTHR23501:SF102">
    <property type="entry name" value="DRUG TRANSPORTER, PUTATIVE (AFU_ORTHOLOGUE AFUA_3G08530)-RELATED"/>
    <property type="match status" value="1"/>
</dbReference>
<feature type="transmembrane region" description="Helical" evidence="7">
    <location>
        <begin position="46"/>
        <end position="65"/>
    </location>
</feature>
<reference evidence="9 10" key="1">
    <citation type="submission" date="2016-04" db="EMBL/GenBank/DDBJ databases">
        <title>Multiple horizontal gene transfer events from other fungi enriched the ability of the initially mycotrophic fungus Trichoderma (Ascomycota) to feed on dead plant biomass.</title>
        <authorList>
            <person name="Atanasova L."/>
            <person name="Chenthamara K."/>
            <person name="Zhang J."/>
            <person name="Grujic M."/>
            <person name="Henrissat B."/>
            <person name="Kuo A."/>
            <person name="Aertz A."/>
            <person name="Salamov A."/>
            <person name="Lipzen A."/>
            <person name="Labutti K."/>
            <person name="Barry K."/>
            <person name="Miao Y."/>
            <person name="Rahimi M.J."/>
            <person name="Shen Q."/>
            <person name="Grigoriev I.V."/>
            <person name="Kubicek C.P."/>
            <person name="Druzhinina I.S."/>
        </authorList>
    </citation>
    <scope>NUCLEOTIDE SEQUENCE [LARGE SCALE GENOMIC DNA]</scope>
    <source>
        <strain evidence="9 10">NJAU 4742</strain>
    </source>
</reference>
<keyword evidence="6 7" id="KW-0472">Membrane</keyword>
<comment type="subcellular location">
    <subcellularLocation>
        <location evidence="1">Membrane</location>
        <topology evidence="1">Multi-pass membrane protein</topology>
    </subcellularLocation>
</comment>
<dbReference type="FunFam" id="1.20.1250.20:FF:000196">
    <property type="entry name" value="MFS toxin efflux pump (AflT)"/>
    <property type="match status" value="1"/>
</dbReference>
<keyword evidence="5 7" id="KW-1133">Transmembrane helix</keyword>
<protein>
    <recommendedName>
        <fullName evidence="8">Major facilitator superfamily (MFS) profile domain-containing protein</fullName>
    </recommendedName>
</protein>
<feature type="transmembrane region" description="Helical" evidence="7">
    <location>
        <begin position="210"/>
        <end position="231"/>
    </location>
</feature>
<dbReference type="Pfam" id="PF07690">
    <property type="entry name" value="MFS_1"/>
    <property type="match status" value="1"/>
</dbReference>
<evidence type="ECO:0000256" key="3">
    <source>
        <dbReference type="ARBA" id="ARBA00022448"/>
    </source>
</evidence>
<evidence type="ECO:0000256" key="5">
    <source>
        <dbReference type="ARBA" id="ARBA00022989"/>
    </source>
</evidence>
<dbReference type="SUPFAM" id="SSF103473">
    <property type="entry name" value="MFS general substrate transporter"/>
    <property type="match status" value="1"/>
</dbReference>
<evidence type="ECO:0000256" key="4">
    <source>
        <dbReference type="ARBA" id="ARBA00022692"/>
    </source>
</evidence>
<keyword evidence="3" id="KW-0813">Transport</keyword>
<dbReference type="EMBL" id="LVVK01000007">
    <property type="protein sequence ID" value="OPB44500.1"/>
    <property type="molecule type" value="Genomic_DNA"/>
</dbReference>
<keyword evidence="10" id="KW-1185">Reference proteome</keyword>
<dbReference type="InterPro" id="IPR020846">
    <property type="entry name" value="MFS_dom"/>
</dbReference>
<dbReference type="Gene3D" id="1.20.1250.20">
    <property type="entry name" value="MFS general substrate transporter like domains"/>
    <property type="match status" value="1"/>
</dbReference>
<feature type="transmembrane region" description="Helical" evidence="7">
    <location>
        <begin position="174"/>
        <end position="198"/>
    </location>
</feature>
<dbReference type="GO" id="GO:0022857">
    <property type="term" value="F:transmembrane transporter activity"/>
    <property type="evidence" value="ECO:0007669"/>
    <property type="project" value="InterPro"/>
</dbReference>
<comment type="caution">
    <text evidence="9">The sequence shown here is derived from an EMBL/GenBank/DDBJ whole genome shotgun (WGS) entry which is preliminary data.</text>
</comment>
<name>A0A1T3CTW3_9HYPO</name>
<feature type="transmembrane region" description="Helical" evidence="7">
    <location>
        <begin position="238"/>
        <end position="256"/>
    </location>
</feature>
<comment type="similarity">
    <text evidence="2">Belongs to the major facilitator superfamily. TCR/Tet family.</text>
</comment>
<feature type="domain" description="Major facilitator superfamily (MFS) profile" evidence="8">
    <location>
        <begin position="1"/>
        <end position="404"/>
    </location>
</feature>
<dbReference type="PROSITE" id="PS50850">
    <property type="entry name" value="MFS"/>
    <property type="match status" value="1"/>
</dbReference>
<gene>
    <name evidence="9" type="ORF">A0O28_0028190</name>
</gene>
<dbReference type="AlphaFoldDB" id="A0A1T3CTW3"/>
<evidence type="ECO:0000256" key="1">
    <source>
        <dbReference type="ARBA" id="ARBA00004141"/>
    </source>
</evidence>
<keyword evidence="4 7" id="KW-0812">Transmembrane</keyword>
<accession>A0A1T3CTW3</accession>
<dbReference type="GO" id="GO:0005886">
    <property type="term" value="C:plasma membrane"/>
    <property type="evidence" value="ECO:0007669"/>
    <property type="project" value="TreeGrafter"/>
</dbReference>
<proteinExistence type="inferred from homology"/>
<evidence type="ECO:0000256" key="2">
    <source>
        <dbReference type="ARBA" id="ARBA00007520"/>
    </source>
</evidence>
<evidence type="ECO:0000256" key="6">
    <source>
        <dbReference type="ARBA" id="ARBA00023136"/>
    </source>
</evidence>
<feature type="transmembrane region" description="Helical" evidence="7">
    <location>
        <begin position="382"/>
        <end position="404"/>
    </location>
</feature>